<accession>A0A371PGL7</accession>
<gene>
    <name evidence="1" type="ORF">DX130_15775</name>
</gene>
<protein>
    <submittedName>
        <fullName evidence="1">Uncharacterized protein</fullName>
    </submittedName>
</protein>
<reference evidence="1 2" key="1">
    <citation type="submission" date="2018-08" db="EMBL/GenBank/DDBJ databases">
        <title>Paenibacillus sp. M4BSY-1, whole genome shotgun sequence.</title>
        <authorList>
            <person name="Tuo L."/>
        </authorList>
    </citation>
    <scope>NUCLEOTIDE SEQUENCE [LARGE SCALE GENOMIC DNA]</scope>
    <source>
        <strain evidence="1 2">M4BSY-1</strain>
    </source>
</reference>
<name>A0A371PGL7_9BACL</name>
<organism evidence="1 2">
    <name type="scientific">Paenibacillus paeoniae</name>
    <dbReference type="NCBI Taxonomy" id="2292705"/>
    <lineage>
        <taxon>Bacteria</taxon>
        <taxon>Bacillati</taxon>
        <taxon>Bacillota</taxon>
        <taxon>Bacilli</taxon>
        <taxon>Bacillales</taxon>
        <taxon>Paenibacillaceae</taxon>
        <taxon>Paenibacillus</taxon>
    </lineage>
</organism>
<keyword evidence="2" id="KW-1185">Reference proteome</keyword>
<dbReference type="AlphaFoldDB" id="A0A371PGL7"/>
<proteinExistence type="predicted"/>
<dbReference type="EMBL" id="QUBQ01000002">
    <property type="protein sequence ID" value="REK75089.1"/>
    <property type="molecule type" value="Genomic_DNA"/>
</dbReference>
<comment type="caution">
    <text evidence="1">The sequence shown here is derived from an EMBL/GenBank/DDBJ whole genome shotgun (WGS) entry which is preliminary data.</text>
</comment>
<dbReference type="Proteomes" id="UP000261905">
    <property type="component" value="Unassembled WGS sequence"/>
</dbReference>
<dbReference type="RefSeq" id="WP_116046945.1">
    <property type="nucleotide sequence ID" value="NZ_QUBQ01000002.1"/>
</dbReference>
<evidence type="ECO:0000313" key="2">
    <source>
        <dbReference type="Proteomes" id="UP000261905"/>
    </source>
</evidence>
<evidence type="ECO:0000313" key="1">
    <source>
        <dbReference type="EMBL" id="REK75089.1"/>
    </source>
</evidence>
<dbReference type="OrthoDB" id="2969667at2"/>
<sequence length="84" mass="9800">MTKDYVWGIFVANSSSHFPNFFPIGMYTTRELAMKQIKALPREHHYQLLQMPLNNSFAYYHKKSGELVGMDAIHHEHFHFGDGS</sequence>